<feature type="transmembrane region" description="Helical" evidence="1">
    <location>
        <begin position="57"/>
        <end position="74"/>
    </location>
</feature>
<keyword evidence="3" id="KW-1185">Reference proteome</keyword>
<evidence type="ECO:0000313" key="2">
    <source>
        <dbReference type="EnsemblMetazoa" id="GPPI013910-PA"/>
    </source>
</evidence>
<evidence type="ECO:0000313" key="3">
    <source>
        <dbReference type="Proteomes" id="UP000092460"/>
    </source>
</evidence>
<dbReference type="EMBL" id="JXJN01006332">
    <property type="status" value="NOT_ANNOTATED_CDS"/>
    <property type="molecule type" value="Genomic_DNA"/>
</dbReference>
<evidence type="ECO:0000256" key="1">
    <source>
        <dbReference type="SAM" id="Phobius"/>
    </source>
</evidence>
<organism evidence="2 3">
    <name type="scientific">Glossina palpalis gambiensis</name>
    <dbReference type="NCBI Taxonomy" id="67801"/>
    <lineage>
        <taxon>Eukaryota</taxon>
        <taxon>Metazoa</taxon>
        <taxon>Ecdysozoa</taxon>
        <taxon>Arthropoda</taxon>
        <taxon>Hexapoda</taxon>
        <taxon>Insecta</taxon>
        <taxon>Pterygota</taxon>
        <taxon>Neoptera</taxon>
        <taxon>Endopterygota</taxon>
        <taxon>Diptera</taxon>
        <taxon>Brachycera</taxon>
        <taxon>Muscomorpha</taxon>
        <taxon>Hippoboscoidea</taxon>
        <taxon>Glossinidae</taxon>
        <taxon>Glossina</taxon>
    </lineage>
</organism>
<dbReference type="EnsemblMetazoa" id="GPPI013910-RA">
    <property type="protein sequence ID" value="GPPI013910-PA"/>
    <property type="gene ID" value="GPPI013910"/>
</dbReference>
<keyword evidence="1" id="KW-0812">Transmembrane</keyword>
<dbReference type="AlphaFoldDB" id="A0A1B0AZJ6"/>
<dbReference type="VEuPathDB" id="VectorBase:GPPI013910"/>
<protein>
    <submittedName>
        <fullName evidence="2">Uncharacterized protein</fullName>
    </submittedName>
</protein>
<reference evidence="2" key="2">
    <citation type="submission" date="2020-05" db="UniProtKB">
        <authorList>
            <consortium name="EnsemblMetazoa"/>
        </authorList>
    </citation>
    <scope>IDENTIFICATION</scope>
    <source>
        <strain evidence="2">IAEA</strain>
    </source>
</reference>
<sequence length="123" mass="14669">MFANRFRAGNFDLKANTDLIQSMLAEYSRYSVREIVDDFLRTTVPNNLTNFNNNNKIYLLYLNVYLIINAFKILSAFRNELILRVIEVIEVDVKRKTNEEYSFASSLHQRFFIFADKHRLDKF</sequence>
<keyword evidence="1" id="KW-1133">Transmembrane helix</keyword>
<keyword evidence="1" id="KW-0472">Membrane</keyword>
<accession>A0A1B0AZJ6</accession>
<dbReference type="EMBL" id="JXJN01006333">
    <property type="status" value="NOT_ANNOTATED_CDS"/>
    <property type="molecule type" value="Genomic_DNA"/>
</dbReference>
<dbReference type="EMBL" id="JXJN01006331">
    <property type="status" value="NOT_ANNOTATED_CDS"/>
    <property type="molecule type" value="Genomic_DNA"/>
</dbReference>
<dbReference type="Proteomes" id="UP000092460">
    <property type="component" value="Unassembled WGS sequence"/>
</dbReference>
<name>A0A1B0AZJ6_9MUSC</name>
<reference evidence="3" key="1">
    <citation type="submission" date="2015-01" db="EMBL/GenBank/DDBJ databases">
        <authorList>
            <person name="Aksoy S."/>
            <person name="Warren W."/>
            <person name="Wilson R.K."/>
        </authorList>
    </citation>
    <scope>NUCLEOTIDE SEQUENCE [LARGE SCALE GENOMIC DNA]</scope>
    <source>
        <strain evidence="3">IAEA</strain>
    </source>
</reference>
<proteinExistence type="predicted"/>